<feature type="transmembrane region" description="Helical" evidence="2">
    <location>
        <begin position="438"/>
        <end position="456"/>
    </location>
</feature>
<evidence type="ECO:0000313" key="4">
    <source>
        <dbReference type="EMBL" id="MCC0100461.1"/>
    </source>
</evidence>
<comment type="caution">
    <text evidence="4">The sequence shown here is derived from an EMBL/GenBank/DDBJ whole genome shotgun (WGS) entry which is preliminary data.</text>
</comment>
<name>A0ABS8EH47_9ACTN</name>
<protein>
    <submittedName>
        <fullName evidence="4">NACHT domain-containing protein</fullName>
    </submittedName>
</protein>
<dbReference type="Gene3D" id="3.40.50.300">
    <property type="entry name" value="P-loop containing nucleotide triphosphate hydrolases"/>
    <property type="match status" value="1"/>
</dbReference>
<dbReference type="SUPFAM" id="SSF52540">
    <property type="entry name" value="P-loop containing nucleoside triphosphate hydrolases"/>
    <property type="match status" value="1"/>
</dbReference>
<evidence type="ECO:0000313" key="5">
    <source>
        <dbReference type="Proteomes" id="UP001520654"/>
    </source>
</evidence>
<feature type="transmembrane region" description="Helical" evidence="2">
    <location>
        <begin position="361"/>
        <end position="394"/>
    </location>
</feature>
<dbReference type="InterPro" id="IPR027417">
    <property type="entry name" value="P-loop_NTPase"/>
</dbReference>
<feature type="transmembrane region" description="Helical" evidence="2">
    <location>
        <begin position="406"/>
        <end position="432"/>
    </location>
</feature>
<dbReference type="RefSeq" id="WP_229344086.1">
    <property type="nucleotide sequence ID" value="NZ_JAINUL010000001.1"/>
</dbReference>
<evidence type="ECO:0000256" key="2">
    <source>
        <dbReference type="SAM" id="Phobius"/>
    </source>
</evidence>
<feature type="transmembrane region" description="Helical" evidence="2">
    <location>
        <begin position="468"/>
        <end position="488"/>
    </location>
</feature>
<proteinExistence type="predicted"/>
<dbReference type="PROSITE" id="PS50837">
    <property type="entry name" value="NACHT"/>
    <property type="match status" value="1"/>
</dbReference>
<reference evidence="4 5" key="1">
    <citation type="submission" date="2021-08" db="EMBL/GenBank/DDBJ databases">
        <title>Genomic Architecture of Streptomyces flavotricini NGL1 and Streptomyces erythrochromogenes HMS4 With Differential Plant Beneficial attributes and laccase production capabilities.</title>
        <authorList>
            <person name="Salwan R."/>
            <person name="Kaur R."/>
            <person name="Sharma V."/>
        </authorList>
    </citation>
    <scope>NUCLEOTIDE SEQUENCE [LARGE SCALE GENOMIC DNA]</scope>
    <source>
        <strain evidence="4 5">NGL1</strain>
    </source>
</reference>
<evidence type="ECO:0000256" key="1">
    <source>
        <dbReference type="SAM" id="MobiDB-lite"/>
    </source>
</evidence>
<dbReference type="Proteomes" id="UP001520654">
    <property type="component" value="Unassembled WGS sequence"/>
</dbReference>
<sequence length="549" mass="58139">MAWTPADPDLTEDWPRLRTTAADCPGGPPGDPQGRATGPGGLTGSGLEVADALLRRIPTRRLIVLGAPGSGKTMLLVRLLLAVAEERAPGGAVPVLLPLASWNPASQNLQAWLVEGLAQDYAGLRGPTPACAGSMNRARALLEHRLLLPILDGLDELPATARAMALAEISRALPPGQAVVVSRRVDEYRQAQCPAAGVPVKLAGAAGIELRPLAACETAAYLSRDAGGENTVSAARWERVPARLDSGTPVGQALRTPLMVFLARTVYNPRPGETAAGLPDPAELCDEDRLPTPAAVERHLLEALPAAYRSRPGTSCWWSPQRAEHVLVLLARHLQHRLQGPPDLAWWQLHEAVHRRLHQCLLAASAAFAAGFRAVGAGLGTGIGIGLAAGFLGWRTGGQPRRLPAVAFRWSGTGFALGLLWAFGFGPILVLLARSAPAFGLLGGLLLGPVVGARLGHGVVALAGQETLALIPAFSVCGAFAYTAWGHFTPTRCHLTLRHRLPRDLLAFLADAHQRGVLRQVGAVYQLRHINLQHHLARHPSVPSATPRD</sequence>
<feature type="domain" description="NACHT" evidence="3">
    <location>
        <begin position="60"/>
        <end position="184"/>
    </location>
</feature>
<dbReference type="InterPro" id="IPR007111">
    <property type="entry name" value="NACHT_NTPase"/>
</dbReference>
<evidence type="ECO:0000259" key="3">
    <source>
        <dbReference type="PROSITE" id="PS50837"/>
    </source>
</evidence>
<dbReference type="Pfam" id="PF05729">
    <property type="entry name" value="NACHT"/>
    <property type="match status" value="1"/>
</dbReference>
<dbReference type="EMBL" id="JAINUL010000001">
    <property type="protein sequence ID" value="MCC0100461.1"/>
    <property type="molecule type" value="Genomic_DNA"/>
</dbReference>
<organism evidence="4 5">
    <name type="scientific">Streptomyces flavotricini</name>
    <dbReference type="NCBI Taxonomy" id="66888"/>
    <lineage>
        <taxon>Bacteria</taxon>
        <taxon>Bacillati</taxon>
        <taxon>Actinomycetota</taxon>
        <taxon>Actinomycetes</taxon>
        <taxon>Kitasatosporales</taxon>
        <taxon>Streptomycetaceae</taxon>
        <taxon>Streptomyces</taxon>
    </lineage>
</organism>
<feature type="region of interest" description="Disordered" evidence="1">
    <location>
        <begin position="1"/>
        <end position="42"/>
    </location>
</feature>
<gene>
    <name evidence="4" type="ORF">K7B10_37970</name>
</gene>
<keyword evidence="2" id="KW-0472">Membrane</keyword>
<keyword evidence="2" id="KW-1133">Transmembrane helix</keyword>
<keyword evidence="5" id="KW-1185">Reference proteome</keyword>
<keyword evidence="2" id="KW-0812">Transmembrane</keyword>
<accession>A0ABS8EH47</accession>